<protein>
    <submittedName>
        <fullName evidence="5">ORF protein</fullName>
    </submittedName>
</protein>
<dbReference type="PANTHER" id="PTHR23022:SF135">
    <property type="entry name" value="SI:DKEY-77F5.3"/>
    <property type="match status" value="1"/>
</dbReference>
<evidence type="ECO:0000313" key="6">
    <source>
        <dbReference type="FlyBase" id="FBgn0043784"/>
    </source>
</evidence>
<dbReference type="InterPro" id="IPR036388">
    <property type="entry name" value="WH-like_DNA-bd_sf"/>
</dbReference>
<dbReference type="InterPro" id="IPR009057">
    <property type="entry name" value="Homeodomain-like_sf"/>
</dbReference>
<dbReference type="InterPro" id="IPR055247">
    <property type="entry name" value="InsJ-like_HTH"/>
</dbReference>
<dbReference type="FlyBase" id="FBgn0043784">
    <property type="gene designation" value="Bari1\ORF"/>
</dbReference>
<sequence>MPKTKELTVEARAGIVARFKAGTPAAKIAEIYQISRRTVYYLIKKFDTVGTLKNKKRSGRKPVLDQRQCRQILGVVAKNPSASPVKIALESKNTIGKQVSSSTIRRRLKEADFKTYVVRKTIEITPTNKTKRLRFALEYVKKPLDFWFNILWTDESAFQYQGSYSKHFMHLKNNQKHLAAQPTNRFGGGTVMFWGCLSYYGFGDLVPIEGTLNQNGYLLILNNHAFTSGNRLFPTTEWILQQDNAPCHKGRIPTKFLNDLNLAVLPWPPQSPDLNIIENVWAFIKNQRTIDKNRKREGAIIEIAEIWSKLTLEFAQTLVRSIPKRLQAVIDAKGGVTKY</sequence>
<dbReference type="GO" id="GO:0015074">
    <property type="term" value="P:DNA integration"/>
    <property type="evidence" value="ECO:0007669"/>
    <property type="project" value="InterPro"/>
</dbReference>
<dbReference type="InterPro" id="IPR047655">
    <property type="entry name" value="Transpos_IS630-like"/>
</dbReference>
<dbReference type="InterPro" id="IPR038717">
    <property type="entry name" value="Tc1-like_DDE_dom"/>
</dbReference>
<name>Q24258_DROME</name>
<dbReference type="AlphaFoldDB" id="Q24258"/>
<dbReference type="InterPro" id="IPR002492">
    <property type="entry name" value="Transposase_Tc1-like"/>
</dbReference>
<evidence type="ECO:0000259" key="2">
    <source>
        <dbReference type="Pfam" id="PF01498"/>
    </source>
</evidence>
<dbReference type="GO" id="GO:0005634">
    <property type="term" value="C:nucleus"/>
    <property type="evidence" value="ECO:0007669"/>
    <property type="project" value="UniProtKB-SubCell"/>
</dbReference>
<feature type="domain" description="Insertion element IS150 protein InsJ-like helix-turn-helix" evidence="4">
    <location>
        <begin position="12"/>
        <end position="60"/>
    </location>
</feature>
<dbReference type="InterPro" id="IPR036397">
    <property type="entry name" value="RNaseH_sf"/>
</dbReference>
<evidence type="ECO:0000256" key="1">
    <source>
        <dbReference type="ARBA" id="ARBA00004123"/>
    </source>
</evidence>
<gene>
    <name evidence="5 6" type="primary">ORF</name>
</gene>
<dbReference type="NCBIfam" id="NF033545">
    <property type="entry name" value="transpos_IS630"/>
    <property type="match status" value="1"/>
</dbReference>
<dbReference type="EMBL" id="X67681">
    <property type="protein sequence ID" value="CAA47913.1"/>
    <property type="molecule type" value="Genomic_DNA"/>
</dbReference>
<reference evidence="5" key="1">
    <citation type="journal article" date="1993" name="Genetics">
        <title>Bari-1, a new transposon-like family in Drosophila melanogaster with a unique heterochromatic organization.</title>
        <authorList>
            <person name="Caizzi R."/>
            <person name="Caggese C."/>
            <person name="Pimpinelli S."/>
        </authorList>
    </citation>
    <scope>NUCLEOTIDE SEQUENCE</scope>
</reference>
<dbReference type="Gene3D" id="1.10.10.10">
    <property type="entry name" value="Winged helix-like DNA-binding domain superfamily/Winged helix DNA-binding domain"/>
    <property type="match status" value="1"/>
</dbReference>
<dbReference type="PANTHER" id="PTHR23022">
    <property type="entry name" value="TRANSPOSABLE ELEMENT-RELATED"/>
    <property type="match status" value="1"/>
</dbReference>
<dbReference type="Pfam" id="PF13358">
    <property type="entry name" value="DDE_3"/>
    <property type="match status" value="1"/>
</dbReference>
<evidence type="ECO:0000259" key="4">
    <source>
        <dbReference type="Pfam" id="PF13518"/>
    </source>
</evidence>
<dbReference type="PIR" id="S33560">
    <property type="entry name" value="S33560"/>
</dbReference>
<dbReference type="GO" id="GO:0006313">
    <property type="term" value="P:DNA transposition"/>
    <property type="evidence" value="ECO:0007669"/>
    <property type="project" value="InterPro"/>
</dbReference>
<dbReference type="InterPro" id="IPR052338">
    <property type="entry name" value="Transposase_5"/>
</dbReference>
<accession>Q24258</accession>
<dbReference type="GO" id="GO:0003677">
    <property type="term" value="F:DNA binding"/>
    <property type="evidence" value="ECO:0007669"/>
    <property type="project" value="InterPro"/>
</dbReference>
<evidence type="ECO:0000313" key="5">
    <source>
        <dbReference type="EMBL" id="CAA47913.1"/>
    </source>
</evidence>
<dbReference type="SUPFAM" id="SSF46689">
    <property type="entry name" value="Homeodomain-like"/>
    <property type="match status" value="1"/>
</dbReference>
<feature type="domain" description="Tc1-like transposase DDE" evidence="3">
    <location>
        <begin position="150"/>
        <end position="288"/>
    </location>
</feature>
<dbReference type="Pfam" id="PF01498">
    <property type="entry name" value="HTH_Tnp_Tc3_2"/>
    <property type="match status" value="1"/>
</dbReference>
<organism evidence="5">
    <name type="scientific">Drosophila melanogaster</name>
    <name type="common">Fruit fly</name>
    <dbReference type="NCBI Taxonomy" id="7227"/>
    <lineage>
        <taxon>Eukaryota</taxon>
        <taxon>Metazoa</taxon>
        <taxon>Ecdysozoa</taxon>
        <taxon>Arthropoda</taxon>
        <taxon>Hexapoda</taxon>
        <taxon>Insecta</taxon>
        <taxon>Pterygota</taxon>
        <taxon>Neoptera</taxon>
        <taxon>Endopterygota</taxon>
        <taxon>Diptera</taxon>
        <taxon>Brachycera</taxon>
        <taxon>Muscomorpha</taxon>
        <taxon>Ephydroidea</taxon>
        <taxon>Drosophilidae</taxon>
        <taxon>Drosophila</taxon>
        <taxon>Sophophora</taxon>
    </lineage>
</organism>
<evidence type="ECO:0000259" key="3">
    <source>
        <dbReference type="Pfam" id="PF13358"/>
    </source>
</evidence>
<dbReference type="Pfam" id="PF13518">
    <property type="entry name" value="HTH_28"/>
    <property type="match status" value="1"/>
</dbReference>
<proteinExistence type="predicted"/>
<dbReference type="Gene3D" id="3.30.420.10">
    <property type="entry name" value="Ribonuclease H-like superfamily/Ribonuclease H"/>
    <property type="match status" value="1"/>
</dbReference>
<feature type="domain" description="Transposase Tc1-like" evidence="2">
    <location>
        <begin position="69"/>
        <end position="141"/>
    </location>
</feature>
<comment type="subcellular location">
    <subcellularLocation>
        <location evidence="1">Nucleus</location>
    </subcellularLocation>
</comment>